<organism evidence="1 2">
    <name type="scientific">Luteibacter anthropi</name>
    <dbReference type="NCBI Taxonomy" id="564369"/>
    <lineage>
        <taxon>Bacteria</taxon>
        <taxon>Pseudomonadati</taxon>
        <taxon>Pseudomonadota</taxon>
        <taxon>Gammaproteobacteria</taxon>
        <taxon>Lysobacterales</taxon>
        <taxon>Rhodanobacteraceae</taxon>
        <taxon>Luteibacter</taxon>
    </lineage>
</organism>
<evidence type="ECO:0000313" key="2">
    <source>
        <dbReference type="Proteomes" id="UP000490980"/>
    </source>
</evidence>
<comment type="caution">
    <text evidence="1">The sequence shown here is derived from an EMBL/GenBank/DDBJ whole genome shotgun (WGS) entry which is preliminary data.</text>
</comment>
<proteinExistence type="predicted"/>
<name>A0A7X5U6Q2_9GAMM</name>
<gene>
    <name evidence="1" type="ORF">HBF25_00185</name>
</gene>
<protein>
    <submittedName>
        <fullName evidence="1">Uncharacterized protein</fullName>
    </submittedName>
</protein>
<accession>A0A7X5U6Q2</accession>
<keyword evidence="2" id="KW-1185">Reference proteome</keyword>
<dbReference type="EMBL" id="JAARLZ010000001">
    <property type="protein sequence ID" value="NII04795.1"/>
    <property type="molecule type" value="Genomic_DNA"/>
</dbReference>
<reference evidence="1 2" key="1">
    <citation type="submission" date="2020-03" db="EMBL/GenBank/DDBJ databases">
        <authorList>
            <person name="Lai Q."/>
        </authorList>
    </citation>
    <scope>NUCLEOTIDE SEQUENCE [LARGE SCALE GENOMIC DNA]</scope>
    <source>
        <strain evidence="1 2">CCUG 25036</strain>
    </source>
</reference>
<dbReference type="Proteomes" id="UP000490980">
    <property type="component" value="Unassembled WGS sequence"/>
</dbReference>
<evidence type="ECO:0000313" key="1">
    <source>
        <dbReference type="EMBL" id="NII04795.1"/>
    </source>
</evidence>
<dbReference type="AlphaFoldDB" id="A0A7X5U6Q2"/>
<sequence length="116" mass="12887">MPAWAAKDDPAAQLAKLTEGRIAGKPQRCIDLSQAYDSQVIDKTTIAYRVGSIWYVNQLRSGGEFLDSRDVLVTRTFGSQLCELDSVRLVERYTGVPGGFVVLGQFVPYRLPPKDH</sequence>